<proteinExistence type="predicted"/>
<keyword evidence="3" id="KW-1185">Reference proteome</keyword>
<dbReference type="Proteomes" id="UP000502248">
    <property type="component" value="Chromosome"/>
</dbReference>
<keyword evidence="1" id="KW-1133">Transmembrane helix</keyword>
<evidence type="ECO:0000256" key="1">
    <source>
        <dbReference type="SAM" id="Phobius"/>
    </source>
</evidence>
<name>A0A7Z2VJM6_9BACL</name>
<protein>
    <submittedName>
        <fullName evidence="2">SigmaY antisigma factor component</fullName>
    </submittedName>
</protein>
<accession>A0A7Z2VJM6</accession>
<gene>
    <name evidence="2" type="ORF">HH215_14815</name>
</gene>
<sequence length="85" mass="9751">MNEASAQVSWWLWTCIGLLLLSQSTVLFLHARSRGGRAWFWGLWGLTQFPCPTLVYLLLQWRRNRKRGLIAAESAEREDGGMNDG</sequence>
<reference evidence="2 3" key="1">
    <citation type="submission" date="2020-04" db="EMBL/GenBank/DDBJ databases">
        <title>Genome sequencing of novel species.</title>
        <authorList>
            <person name="Heo J."/>
            <person name="Kim S.-J."/>
            <person name="Kim J.-S."/>
            <person name="Hong S.-B."/>
            <person name="Kwon S.-W."/>
        </authorList>
    </citation>
    <scope>NUCLEOTIDE SEQUENCE [LARGE SCALE GENOMIC DNA]</scope>
    <source>
        <strain evidence="2 3">MFER-1</strain>
    </source>
</reference>
<organism evidence="2 3">
    <name type="scientific">Cohnella herbarum</name>
    <dbReference type="NCBI Taxonomy" id="2728023"/>
    <lineage>
        <taxon>Bacteria</taxon>
        <taxon>Bacillati</taxon>
        <taxon>Bacillota</taxon>
        <taxon>Bacilli</taxon>
        <taxon>Bacillales</taxon>
        <taxon>Paenibacillaceae</taxon>
        <taxon>Cohnella</taxon>
    </lineage>
</organism>
<keyword evidence="1" id="KW-0812">Transmembrane</keyword>
<dbReference type="KEGG" id="cheb:HH215_14815"/>
<dbReference type="AlphaFoldDB" id="A0A7Z2VJM6"/>
<evidence type="ECO:0000313" key="3">
    <source>
        <dbReference type="Proteomes" id="UP000502248"/>
    </source>
</evidence>
<dbReference type="RefSeq" id="WP_169280601.1">
    <property type="nucleotide sequence ID" value="NZ_CP051680.1"/>
</dbReference>
<feature type="transmembrane region" description="Helical" evidence="1">
    <location>
        <begin position="12"/>
        <end position="32"/>
    </location>
</feature>
<keyword evidence="1" id="KW-0472">Membrane</keyword>
<evidence type="ECO:0000313" key="2">
    <source>
        <dbReference type="EMBL" id="QJD84317.1"/>
    </source>
</evidence>
<feature type="transmembrane region" description="Helical" evidence="1">
    <location>
        <begin position="38"/>
        <end position="59"/>
    </location>
</feature>
<dbReference type="EMBL" id="CP051680">
    <property type="protein sequence ID" value="QJD84317.1"/>
    <property type="molecule type" value="Genomic_DNA"/>
</dbReference>